<feature type="binding site" evidence="19">
    <location>
        <position position="830"/>
    </location>
    <ligand>
        <name>Mo-molybdopterin</name>
        <dbReference type="ChEBI" id="CHEBI:71302"/>
    </ligand>
    <ligandPart>
        <name>Mo</name>
        <dbReference type="ChEBI" id="CHEBI:28685"/>
    </ligandPart>
</feature>
<keyword evidence="5" id="KW-0285">Flavoprotein</keyword>
<reference evidence="23" key="1">
    <citation type="journal article" date="2017" name="Gigascience">
        <title>The first near-complete assembly of the hexaploid bread wheat genome, Triticum aestivum.</title>
        <authorList>
            <person name="Zimin A.V."/>
            <person name="Puiu D."/>
            <person name="Hall R."/>
            <person name="Kingan S."/>
            <person name="Clavijo B.J."/>
            <person name="Salzberg S.L."/>
        </authorList>
    </citation>
    <scope>NUCLEOTIDE SEQUENCE</scope>
    <source>
        <tissue evidence="23">Leaf</tissue>
    </source>
</reference>
<keyword evidence="11 19" id="KW-0408">Iron</keyword>
<sequence length="1230" mass="132705">WLPRRRPPSAALFAVNGQRFELRGGDDPGATLLDFIRTRTRFTGPKLGCGEGGCGACVVLLSTYDAAADQVSHAAVSSCLTLVHGLHHCAVTTTEGLGNSRDGLHAVHARFAGFHASQCGFCTPGMCMSLAAALAGAEGKGSGPPPREGFSRLTSADAERAVVGNLCRCTGYRPIADACKSFAADVDLEDLGLNSFWKKGDAHVDKLPPYKEGSIGAFPEFLKAEIRASLRVDKCMSATVMVGSESSWHRPRSVEEYYRLIASDSFDGSGTKVVAGNTSSGVYREAEVYDRYIDLRDIPELNSVSKDSEGVQIGAATSISRVIEILRREGDDCKDVIFGKIADHMEKVSSYYVRNTATLGGNLVMAQRDEFPSDIATILLAAGSSVCIQVSSGKLNVTLDEFLEMPPCDYKALLLSISVPRCTPDNVSSSAGAVNMTGDKTESSLLFETYRAAPRPLGNAVAYLNCAFFAQISSDESSGSLILEKLHLAFGAFGTRHAIRARDVEKYLVGKPISASVLLEACNVLKKSIVPKEGTTHSAYRSSLAVAFLFTFLYPMTKRNVKPARSARLNGHAASDTNGNPNCPPSADIDLSLKETNGVKSGLHSNDHILESCKQIVEIGKDYLPVGIPAKKVGAELQASGEAVYVDDIPSPEGCLYGAFVYSTKPLAHVNSIELDPSLEQLKTVAVITVKDIPKGGVNFGANTIFGPEPLFGDPLTQCAGEPLGIVVAETRNFANIAAKRAVVTYSTETLDSPVLSIEEAVRRCSYFETPPFLLPQNIGDFSKGMEEADQKIYSAEVKLNSQYYFYMETQTALAIPDEDNCMVVYSSSQCPEAAQNNIATCLGLPCHSVRVITRRVGGGFGGKAVRSLPVATACALAAFKLRRPVRMYLDRKTDMIMTGGRHPMKICYSIGFKSDGKVTGLHVDLFINAGMTMDISPIIPHNFIEALKKYNWGAFSYDAKICKTNISTRSAMRGPGEVQGSYVAEAIIEHVASVLSTDANLVRQRNIHTVESLALFHSECLENALGYTLPSICNQLTASANYQYRSEIIQTFNKTSQWKKRGLSFVPIVHKVLSRPTPGKVSILNDGSIVVEVGGIELGQGLWTKVKQMAAFGLGQLWADRSQDLLERVRVIQADTLSVVQGGWTTGSTTSECSCEAVRLACNIMVDRLKSLKEQLQEKHGKVSWDGLISQAKMAGVDLSAREYYIPGASGSYLNYGAAASEWVFTGRD</sequence>
<protein>
    <recommendedName>
        <fullName evidence="3">aldehyde oxidase</fullName>
        <ecNumber evidence="3">1.2.3.1</ecNumber>
    </recommendedName>
</protein>
<evidence type="ECO:0000256" key="17">
    <source>
        <dbReference type="ARBA" id="ARBA00066063"/>
    </source>
</evidence>
<dbReference type="PANTHER" id="PTHR11908:SF132">
    <property type="entry name" value="ALDEHYDE OXIDASE 1-RELATED"/>
    <property type="match status" value="1"/>
</dbReference>
<dbReference type="Pfam" id="PF00111">
    <property type="entry name" value="Fer2"/>
    <property type="match status" value="1"/>
</dbReference>
<dbReference type="Gene3D" id="3.30.390.50">
    <property type="entry name" value="CO dehydrogenase flavoprotein, C-terminal domain"/>
    <property type="match status" value="1"/>
</dbReference>
<dbReference type="EC" id="1.2.3.1" evidence="3"/>
<dbReference type="PROSITE" id="PS51085">
    <property type="entry name" value="2FE2S_FER_2"/>
    <property type="match status" value="1"/>
</dbReference>
<evidence type="ECO:0000256" key="16">
    <source>
        <dbReference type="ARBA" id="ARBA00047679"/>
    </source>
</evidence>
<comment type="subunit">
    <text evidence="17">Aldehyde oxidases (AO) are homodimers and heterodimers of AO subunits.</text>
</comment>
<feature type="binding site" evidence="19">
    <location>
        <position position="79"/>
    </location>
    <ligand>
        <name>[2Fe-2S] cluster</name>
        <dbReference type="ChEBI" id="CHEBI:190135"/>
        <label>1</label>
    </ligand>
</feature>
<dbReference type="Pfam" id="PF00941">
    <property type="entry name" value="FAD_binding_5"/>
    <property type="match status" value="1"/>
</dbReference>
<evidence type="ECO:0000256" key="9">
    <source>
        <dbReference type="ARBA" id="ARBA00022865"/>
    </source>
</evidence>
<dbReference type="InterPro" id="IPR037165">
    <property type="entry name" value="AldOxase/xan_DH_Mopterin-bd_sf"/>
</dbReference>
<dbReference type="InterPro" id="IPR008274">
    <property type="entry name" value="AldOxase/xan_DH_MoCoBD1"/>
</dbReference>
<evidence type="ECO:0000256" key="6">
    <source>
        <dbReference type="ARBA" id="ARBA00022714"/>
    </source>
</evidence>
<keyword evidence="10" id="KW-0560">Oxidoreductase</keyword>
<accession>A0A9R1JFQ4</accession>
<dbReference type="InterPro" id="IPR036010">
    <property type="entry name" value="2Fe-2S_ferredoxin-like_sf"/>
</dbReference>
<reference evidence="23" key="2">
    <citation type="submission" date="2020-03" db="EMBL/GenBank/DDBJ databases">
        <title>The second near-complete assembly of the hexaploid bread wheat (Triticum aestivum) genome.</title>
        <authorList>
            <person name="Zimin A.V."/>
            <person name="Puiu D."/>
            <person name="Shumante A."/>
            <person name="Alonge M."/>
            <person name="Salzberg S.L."/>
        </authorList>
    </citation>
    <scope>NUCLEOTIDE SEQUENCE</scope>
    <source>
        <tissue evidence="23">Leaf</tissue>
    </source>
</reference>
<feature type="region of interest" description="Disordered" evidence="20">
    <location>
        <begin position="565"/>
        <end position="589"/>
    </location>
</feature>
<dbReference type="SMART" id="SM01008">
    <property type="entry name" value="Ald_Xan_dh_C"/>
    <property type="match status" value="1"/>
</dbReference>
<feature type="binding site" evidence="19">
    <location>
        <position position="49"/>
    </location>
    <ligand>
        <name>[2Fe-2S] cluster</name>
        <dbReference type="ChEBI" id="CHEBI:190135"/>
        <label>1</label>
    </ligand>
</feature>
<evidence type="ECO:0000256" key="19">
    <source>
        <dbReference type="PIRSR" id="PIRSR000127-3"/>
    </source>
</evidence>
<keyword evidence="7 19" id="KW-0479">Metal-binding</keyword>
<dbReference type="PROSITE" id="PS51387">
    <property type="entry name" value="FAD_PCMH"/>
    <property type="match status" value="1"/>
</dbReference>
<dbReference type="SUPFAM" id="SSF55447">
    <property type="entry name" value="CO dehydrogenase flavoprotein C-terminal domain-like"/>
    <property type="match status" value="1"/>
</dbReference>
<feature type="domain" description="FAD-binding PCMH-type" evidence="22">
    <location>
        <begin position="241"/>
        <end position="424"/>
    </location>
</feature>
<dbReference type="Pfam" id="PF03450">
    <property type="entry name" value="CO_deh_flav_C"/>
    <property type="match status" value="1"/>
</dbReference>
<dbReference type="Pfam" id="PF20256">
    <property type="entry name" value="MoCoBD_2"/>
    <property type="match status" value="1"/>
</dbReference>
<evidence type="ECO:0000256" key="14">
    <source>
        <dbReference type="ARBA" id="ARBA00023070"/>
    </source>
</evidence>
<dbReference type="OrthoDB" id="8300278at2759"/>
<name>A0A9R1JFQ4_WHEAT</name>
<dbReference type="InterPro" id="IPR036884">
    <property type="entry name" value="2Fe-2S-bd_dom_sf"/>
</dbReference>
<dbReference type="InterPro" id="IPR036683">
    <property type="entry name" value="CO_DH_flav_C_dom_sf"/>
</dbReference>
<feature type="binding site" evidence="19">
    <location>
        <position position="169"/>
    </location>
    <ligand>
        <name>[2Fe-2S] cluster</name>
        <dbReference type="ChEBI" id="CHEBI:190135"/>
        <label>2</label>
    </ligand>
</feature>
<dbReference type="Gene3D" id="3.10.20.30">
    <property type="match status" value="1"/>
</dbReference>
<evidence type="ECO:0000256" key="7">
    <source>
        <dbReference type="ARBA" id="ARBA00022723"/>
    </source>
</evidence>
<feature type="domain" description="2Fe-2S ferredoxin-type" evidence="21">
    <location>
        <begin position="9"/>
        <end position="97"/>
    </location>
</feature>
<keyword evidence="4 19" id="KW-0500">Molybdenum</keyword>
<evidence type="ECO:0000256" key="11">
    <source>
        <dbReference type="ARBA" id="ARBA00023004"/>
    </source>
</evidence>
<dbReference type="Gene3D" id="1.10.150.120">
    <property type="entry name" value="[2Fe-2S]-binding domain"/>
    <property type="match status" value="1"/>
</dbReference>
<dbReference type="InterPro" id="IPR005107">
    <property type="entry name" value="CO_DH_flav_C"/>
</dbReference>
<keyword evidence="6 19" id="KW-0001">2Fe-2S</keyword>
<feature type="binding site" evidence="18">
    <location>
        <position position="451"/>
    </location>
    <ligand>
        <name>FAD</name>
        <dbReference type="ChEBI" id="CHEBI:57692"/>
    </ligand>
</feature>
<dbReference type="InterPro" id="IPR016166">
    <property type="entry name" value="FAD-bd_PCMH"/>
</dbReference>
<evidence type="ECO:0000256" key="13">
    <source>
        <dbReference type="ARBA" id="ARBA00023027"/>
    </source>
</evidence>
<feature type="binding site" evidence="19">
    <location>
        <position position="57"/>
    </location>
    <ligand>
        <name>[2Fe-2S] cluster</name>
        <dbReference type="ChEBI" id="CHEBI:190135"/>
        <label>1</label>
    </ligand>
</feature>
<feature type="non-terminal residue" evidence="23">
    <location>
        <position position="1"/>
    </location>
</feature>
<dbReference type="SUPFAM" id="SSF56003">
    <property type="entry name" value="Molybdenum cofactor-binding domain"/>
    <property type="match status" value="1"/>
</dbReference>
<organism evidence="23">
    <name type="scientific">Triticum aestivum</name>
    <name type="common">Wheat</name>
    <dbReference type="NCBI Taxonomy" id="4565"/>
    <lineage>
        <taxon>Eukaryota</taxon>
        <taxon>Viridiplantae</taxon>
        <taxon>Streptophyta</taxon>
        <taxon>Embryophyta</taxon>
        <taxon>Tracheophyta</taxon>
        <taxon>Spermatophyta</taxon>
        <taxon>Magnoliopsida</taxon>
        <taxon>Liliopsida</taxon>
        <taxon>Poales</taxon>
        <taxon>Poaceae</taxon>
        <taxon>BOP clade</taxon>
        <taxon>Pooideae</taxon>
        <taxon>Triticodae</taxon>
        <taxon>Triticeae</taxon>
        <taxon>Triticinae</taxon>
        <taxon>Triticum</taxon>
    </lineage>
</organism>
<dbReference type="PROSITE" id="PS00197">
    <property type="entry name" value="2FE2S_FER_1"/>
    <property type="match status" value="1"/>
</dbReference>
<evidence type="ECO:0000256" key="3">
    <source>
        <dbReference type="ARBA" id="ARBA00013041"/>
    </source>
</evidence>
<keyword evidence="12 19" id="KW-0411">Iron-sulfur</keyword>
<dbReference type="PANTHER" id="PTHR11908">
    <property type="entry name" value="XANTHINE DEHYDROGENASE"/>
    <property type="match status" value="1"/>
</dbReference>
<dbReference type="SMART" id="SM01092">
    <property type="entry name" value="CO_deh_flav_C"/>
    <property type="match status" value="1"/>
</dbReference>
<evidence type="ECO:0000256" key="12">
    <source>
        <dbReference type="ARBA" id="ARBA00023014"/>
    </source>
</evidence>
<dbReference type="EMBL" id="CM022216">
    <property type="protein sequence ID" value="KAF7015851.1"/>
    <property type="molecule type" value="Genomic_DNA"/>
</dbReference>
<comment type="cofactor">
    <cofactor evidence="19">
        <name>[2Fe-2S] cluster</name>
        <dbReference type="ChEBI" id="CHEBI:190135"/>
    </cofactor>
    <text evidence="19">Binds 2 [2Fe-2S] clusters.</text>
</comment>
<dbReference type="InterPro" id="IPR036318">
    <property type="entry name" value="FAD-bd_PCMH-like_sf"/>
</dbReference>
<evidence type="ECO:0000259" key="22">
    <source>
        <dbReference type="PROSITE" id="PS51387"/>
    </source>
</evidence>
<proteinExistence type="inferred from homology"/>
<dbReference type="InterPro" id="IPR006058">
    <property type="entry name" value="2Fe2S_fd_BS"/>
</dbReference>
<dbReference type="Gene3D" id="3.30.365.10">
    <property type="entry name" value="Aldehyde oxidase/xanthine dehydrogenase, molybdopterin binding domain"/>
    <property type="match status" value="4"/>
</dbReference>
<comment type="catalytic activity">
    <reaction evidence="16">
        <text>an aldehyde + O2 + H2O = a carboxylate + H2O2 + H(+)</text>
        <dbReference type="Rhea" id="RHEA:16829"/>
        <dbReference type="ChEBI" id="CHEBI:15377"/>
        <dbReference type="ChEBI" id="CHEBI:15378"/>
        <dbReference type="ChEBI" id="CHEBI:15379"/>
        <dbReference type="ChEBI" id="CHEBI:16240"/>
        <dbReference type="ChEBI" id="CHEBI:17478"/>
        <dbReference type="ChEBI" id="CHEBI:29067"/>
        <dbReference type="EC" id="1.2.3.1"/>
    </reaction>
</comment>
<dbReference type="SUPFAM" id="SSF54665">
    <property type="entry name" value="CO dehydrogenase molybdoprotein N-domain-like"/>
    <property type="match status" value="1"/>
</dbReference>
<dbReference type="GO" id="GO:0009688">
    <property type="term" value="P:abscisic acid biosynthetic process"/>
    <property type="evidence" value="ECO:0007669"/>
    <property type="project" value="UniProtKB-KW"/>
</dbReference>
<dbReference type="GO" id="GO:0071949">
    <property type="term" value="F:FAD binding"/>
    <property type="evidence" value="ECO:0007669"/>
    <property type="project" value="InterPro"/>
</dbReference>
<dbReference type="Pfam" id="PF01315">
    <property type="entry name" value="Ald_Xan_dh_C"/>
    <property type="match status" value="1"/>
</dbReference>
<evidence type="ECO:0000256" key="10">
    <source>
        <dbReference type="ARBA" id="ARBA00023002"/>
    </source>
</evidence>
<keyword evidence="9" id="KW-0937">Abscisic acid biosynthesis</keyword>
<dbReference type="InterPro" id="IPR016208">
    <property type="entry name" value="Ald_Oxase/xanthine_DH-like"/>
</dbReference>
<comment type="cofactor">
    <cofactor evidence="1 18">
        <name>FAD</name>
        <dbReference type="ChEBI" id="CHEBI:57692"/>
    </cofactor>
</comment>
<dbReference type="SUPFAM" id="SSF47741">
    <property type="entry name" value="CO dehydrogenase ISP C-domain like"/>
    <property type="match status" value="1"/>
</dbReference>
<keyword evidence="14" id="KW-0073">Auxin biosynthesis</keyword>
<dbReference type="InterPro" id="IPR002888">
    <property type="entry name" value="2Fe-2S-bd"/>
</dbReference>
<gene>
    <name evidence="23" type="ORF">CFC21_029583</name>
</gene>
<dbReference type="PIRSF" id="PIRSF000127">
    <property type="entry name" value="Xanthine_DH"/>
    <property type="match status" value="1"/>
</dbReference>
<feature type="binding site" evidence="18">
    <location>
        <position position="374"/>
    </location>
    <ligand>
        <name>FAD</name>
        <dbReference type="ChEBI" id="CHEBI:57692"/>
    </ligand>
</feature>
<feature type="binding site" evidence="19">
    <location>
        <position position="167"/>
    </location>
    <ligand>
        <name>[2Fe-2S] cluster</name>
        <dbReference type="ChEBI" id="CHEBI:190135"/>
        <label>2</label>
    </ligand>
</feature>
<dbReference type="Pfam" id="PF02738">
    <property type="entry name" value="MoCoBD_1"/>
    <property type="match status" value="1"/>
</dbReference>
<comment type="caution">
    <text evidence="23">The sequence shown here is derived from an EMBL/GenBank/DDBJ whole genome shotgun (WGS) entry which is preliminary data.</text>
</comment>
<evidence type="ECO:0000256" key="1">
    <source>
        <dbReference type="ARBA" id="ARBA00001974"/>
    </source>
</evidence>
<dbReference type="GO" id="GO:0009851">
    <property type="term" value="P:auxin biosynthetic process"/>
    <property type="evidence" value="ECO:0007669"/>
    <property type="project" value="UniProtKB-KW"/>
</dbReference>
<keyword evidence="13" id="KW-0520">NAD</keyword>
<dbReference type="Gene3D" id="3.90.1170.50">
    <property type="entry name" value="Aldehyde oxidase/xanthine dehydrogenase, a/b hammerhead"/>
    <property type="match status" value="1"/>
</dbReference>
<evidence type="ECO:0000256" key="4">
    <source>
        <dbReference type="ARBA" id="ARBA00022505"/>
    </source>
</evidence>
<evidence type="ECO:0000256" key="5">
    <source>
        <dbReference type="ARBA" id="ARBA00022630"/>
    </source>
</evidence>
<evidence type="ECO:0000256" key="18">
    <source>
        <dbReference type="PIRSR" id="PIRSR000127-2"/>
    </source>
</evidence>
<evidence type="ECO:0000256" key="15">
    <source>
        <dbReference type="ARBA" id="ARBA00034078"/>
    </source>
</evidence>
<dbReference type="InterPro" id="IPR001041">
    <property type="entry name" value="2Fe-2S_ferredoxin-type"/>
</dbReference>
<evidence type="ECO:0000313" key="23">
    <source>
        <dbReference type="EMBL" id="KAF7015851.1"/>
    </source>
</evidence>
<dbReference type="SUPFAM" id="SSF56176">
    <property type="entry name" value="FAD-binding/transporter-associated domain-like"/>
    <property type="match status" value="1"/>
</dbReference>
<dbReference type="Pfam" id="PF01799">
    <property type="entry name" value="Fer2_2"/>
    <property type="match status" value="1"/>
</dbReference>
<dbReference type="Gene3D" id="3.30.465.10">
    <property type="match status" value="1"/>
</dbReference>
<evidence type="ECO:0000256" key="2">
    <source>
        <dbReference type="ARBA" id="ARBA00006849"/>
    </source>
</evidence>
<feature type="binding site" evidence="19">
    <location>
        <position position="861"/>
    </location>
    <ligand>
        <name>Mo-molybdopterin</name>
        <dbReference type="ChEBI" id="CHEBI:71302"/>
    </ligand>
    <ligandPart>
        <name>Mo</name>
        <dbReference type="ChEBI" id="CHEBI:28685"/>
    </ligandPart>
</feature>
<dbReference type="FunFam" id="3.10.20.30:FF:000012">
    <property type="entry name" value="Xanthine dehydrogenase/oxidase"/>
    <property type="match status" value="1"/>
</dbReference>
<dbReference type="InterPro" id="IPR000674">
    <property type="entry name" value="Ald_Oxase/Xan_DH_a/b"/>
</dbReference>
<dbReference type="AlphaFoldDB" id="A0A9R1JFQ4"/>
<dbReference type="Proteomes" id="UP000815260">
    <property type="component" value="Chromosome 2D"/>
</dbReference>
<dbReference type="SUPFAM" id="SSF54292">
    <property type="entry name" value="2Fe-2S ferredoxin-like"/>
    <property type="match status" value="1"/>
</dbReference>
<feature type="binding site" evidence="19">
    <location>
        <position position="122"/>
    </location>
    <ligand>
        <name>[2Fe-2S] cluster</name>
        <dbReference type="ChEBI" id="CHEBI:190135"/>
        <label>2</label>
    </ligand>
</feature>
<dbReference type="FunFam" id="3.30.365.10:FF:000001">
    <property type="entry name" value="Xanthine dehydrogenase oxidase"/>
    <property type="match status" value="1"/>
</dbReference>
<feature type="binding site" evidence="19">
    <location>
        <position position="974"/>
    </location>
    <ligand>
        <name>Mo-molybdopterin</name>
        <dbReference type="ChEBI" id="CHEBI:71302"/>
    </ligand>
    <ligandPart>
        <name>Mo</name>
        <dbReference type="ChEBI" id="CHEBI:28685"/>
    </ligandPart>
</feature>
<dbReference type="FunFam" id="1.10.150.120:FF:000006">
    <property type="entry name" value="Aldehyde oxidase"/>
    <property type="match status" value="1"/>
</dbReference>
<dbReference type="GO" id="GO:0005506">
    <property type="term" value="F:iron ion binding"/>
    <property type="evidence" value="ECO:0007669"/>
    <property type="project" value="InterPro"/>
</dbReference>
<dbReference type="InterPro" id="IPR016169">
    <property type="entry name" value="FAD-bd_PCMH_sub2"/>
</dbReference>
<dbReference type="InterPro" id="IPR002346">
    <property type="entry name" value="Mopterin_DH_FAD-bd"/>
</dbReference>
<feature type="binding site" evidence="19">
    <location>
        <position position="54"/>
    </location>
    <ligand>
        <name>[2Fe-2S] cluster</name>
        <dbReference type="ChEBI" id="CHEBI:190135"/>
        <label>1</label>
    </ligand>
</feature>
<feature type="binding site" evidence="19">
    <location>
        <position position="1148"/>
    </location>
    <ligand>
        <name>Mo-molybdopterin</name>
        <dbReference type="ChEBI" id="CHEBI:71302"/>
    </ligand>
    <ligandPart>
        <name>Mo</name>
        <dbReference type="ChEBI" id="CHEBI:28685"/>
    </ligandPart>
</feature>
<comment type="cofactor">
    <cofactor evidence="15">
        <name>[2Fe-2S] cluster</name>
        <dbReference type="ChEBI" id="CHEBI:190135"/>
    </cofactor>
</comment>
<dbReference type="InterPro" id="IPR036856">
    <property type="entry name" value="Ald_Oxase/Xan_DH_a/b_sf"/>
</dbReference>
<evidence type="ECO:0000256" key="8">
    <source>
        <dbReference type="ARBA" id="ARBA00022827"/>
    </source>
</evidence>
<keyword evidence="8 18" id="KW-0274">FAD</keyword>
<comment type="similarity">
    <text evidence="2">Belongs to the xanthine dehydrogenase family.</text>
</comment>
<comment type="cofactor">
    <cofactor evidence="19">
        <name>Mo-molybdopterin</name>
        <dbReference type="ChEBI" id="CHEBI:71302"/>
    </cofactor>
    <text evidence="19">Binds 1 Mo-molybdopterin (Mo-MPT) cofactor per subunit.</text>
</comment>
<feature type="binding site" evidence="19">
    <location>
        <position position="119"/>
    </location>
    <ligand>
        <name>[2Fe-2S] cluster</name>
        <dbReference type="ChEBI" id="CHEBI:190135"/>
        <label>2</label>
    </ligand>
</feature>
<dbReference type="GO" id="GO:0004031">
    <property type="term" value="F:aldehyde oxidase activity"/>
    <property type="evidence" value="ECO:0007669"/>
    <property type="project" value="UniProtKB-EC"/>
</dbReference>
<evidence type="ECO:0000256" key="20">
    <source>
        <dbReference type="SAM" id="MobiDB-lite"/>
    </source>
</evidence>
<dbReference type="InterPro" id="IPR046867">
    <property type="entry name" value="AldOxase/xan_DH_MoCoBD2"/>
</dbReference>
<evidence type="ECO:0000259" key="21">
    <source>
        <dbReference type="PROSITE" id="PS51085"/>
    </source>
</evidence>
<dbReference type="GO" id="GO:0051537">
    <property type="term" value="F:2 iron, 2 sulfur cluster binding"/>
    <property type="evidence" value="ECO:0007669"/>
    <property type="project" value="UniProtKB-KW"/>
</dbReference>
<dbReference type="InterPro" id="IPR012675">
    <property type="entry name" value="Beta-grasp_dom_sf"/>
</dbReference>